<dbReference type="EMBL" id="GBRH01206670">
    <property type="protein sequence ID" value="JAD91225.1"/>
    <property type="molecule type" value="Transcribed_RNA"/>
</dbReference>
<feature type="region of interest" description="Disordered" evidence="1">
    <location>
        <begin position="1"/>
        <end position="75"/>
    </location>
</feature>
<reference evidence="2" key="2">
    <citation type="journal article" date="2015" name="Data Brief">
        <title>Shoot transcriptome of the giant reed, Arundo donax.</title>
        <authorList>
            <person name="Barrero R.A."/>
            <person name="Guerrero F.D."/>
            <person name="Moolhuijzen P."/>
            <person name="Goolsby J.A."/>
            <person name="Tidwell J."/>
            <person name="Bellgard S.E."/>
            <person name="Bellgard M.I."/>
        </authorList>
    </citation>
    <scope>NUCLEOTIDE SEQUENCE</scope>
    <source>
        <tissue evidence="2">Shoot tissue taken approximately 20 cm above the soil surface</tissue>
    </source>
</reference>
<organism evidence="2">
    <name type="scientific">Arundo donax</name>
    <name type="common">Giant reed</name>
    <name type="synonym">Donax arundinaceus</name>
    <dbReference type="NCBI Taxonomy" id="35708"/>
    <lineage>
        <taxon>Eukaryota</taxon>
        <taxon>Viridiplantae</taxon>
        <taxon>Streptophyta</taxon>
        <taxon>Embryophyta</taxon>
        <taxon>Tracheophyta</taxon>
        <taxon>Spermatophyta</taxon>
        <taxon>Magnoliopsida</taxon>
        <taxon>Liliopsida</taxon>
        <taxon>Poales</taxon>
        <taxon>Poaceae</taxon>
        <taxon>PACMAD clade</taxon>
        <taxon>Arundinoideae</taxon>
        <taxon>Arundineae</taxon>
        <taxon>Arundo</taxon>
    </lineage>
</organism>
<dbReference type="AlphaFoldDB" id="A0A0A9DZX7"/>
<accession>A0A0A9DZX7</accession>
<sequence>MIGSSRHQYHHPMGHSGSNTSPCCAQHQGCPLSPGNNPQTCGMRPSSPGPSCKMPPPRHPRGGYQYPHKERARGT</sequence>
<reference evidence="2" key="1">
    <citation type="submission" date="2014-09" db="EMBL/GenBank/DDBJ databases">
        <authorList>
            <person name="Magalhaes I.L.F."/>
            <person name="Oliveira U."/>
            <person name="Santos F.R."/>
            <person name="Vidigal T.H.D.A."/>
            <person name="Brescovit A.D."/>
            <person name="Santos A.J."/>
        </authorList>
    </citation>
    <scope>NUCLEOTIDE SEQUENCE</scope>
    <source>
        <tissue evidence="2">Shoot tissue taken approximately 20 cm above the soil surface</tissue>
    </source>
</reference>
<evidence type="ECO:0000256" key="1">
    <source>
        <dbReference type="SAM" id="MobiDB-lite"/>
    </source>
</evidence>
<protein>
    <submittedName>
        <fullName evidence="2">Pco095363</fullName>
    </submittedName>
</protein>
<evidence type="ECO:0000313" key="2">
    <source>
        <dbReference type="EMBL" id="JAD91225.1"/>
    </source>
</evidence>
<proteinExistence type="predicted"/>
<name>A0A0A9DZX7_ARUDO</name>